<feature type="transmembrane region" description="Helical" evidence="1">
    <location>
        <begin position="265"/>
        <end position="288"/>
    </location>
</feature>
<feature type="signal peptide" evidence="2">
    <location>
        <begin position="1"/>
        <end position="21"/>
    </location>
</feature>
<dbReference type="OrthoDB" id="6495717at2759"/>
<organism evidence="4">
    <name type="scientific">Rhipicephalus microplus</name>
    <name type="common">Cattle tick</name>
    <name type="synonym">Boophilus microplus</name>
    <dbReference type="NCBI Taxonomy" id="6941"/>
    <lineage>
        <taxon>Eukaryota</taxon>
        <taxon>Metazoa</taxon>
        <taxon>Ecdysozoa</taxon>
        <taxon>Arthropoda</taxon>
        <taxon>Chelicerata</taxon>
        <taxon>Arachnida</taxon>
        <taxon>Acari</taxon>
        <taxon>Parasitiformes</taxon>
        <taxon>Ixodida</taxon>
        <taxon>Ixodoidea</taxon>
        <taxon>Ixodidae</taxon>
        <taxon>Rhipicephalinae</taxon>
        <taxon>Rhipicephalus</taxon>
        <taxon>Boophilus</taxon>
    </lineage>
</organism>
<keyword evidence="1" id="KW-1133">Transmembrane helix</keyword>
<keyword evidence="1" id="KW-0812">Transmembrane</keyword>
<keyword evidence="1" id="KW-0472">Membrane</keyword>
<evidence type="ECO:0000259" key="3">
    <source>
        <dbReference type="Pfam" id="PF08357"/>
    </source>
</evidence>
<evidence type="ECO:0000256" key="2">
    <source>
        <dbReference type="SAM" id="SignalP"/>
    </source>
</evidence>
<accession>A0A6M2CK13</accession>
<protein>
    <submittedName>
        <fullName evidence="4">Putative conserved plasma membrane protein</fullName>
    </submittedName>
</protein>
<feature type="chain" id="PRO_5027090482" evidence="2">
    <location>
        <begin position="22"/>
        <end position="535"/>
    </location>
</feature>
<dbReference type="Pfam" id="PF08357">
    <property type="entry name" value="SEFIR"/>
    <property type="match status" value="1"/>
</dbReference>
<evidence type="ECO:0000313" key="4">
    <source>
        <dbReference type="EMBL" id="NOV33925.1"/>
    </source>
</evidence>
<reference evidence="4" key="1">
    <citation type="submission" date="2019-09" db="EMBL/GenBank/DDBJ databases">
        <title>Organ-specific transcriptomic study of the physiology of the cattle tick, Rhipicephalus microplus.</title>
        <authorList>
            <person name="Tirloni L."/>
            <person name="Braz G."/>
            <person name="Gandara A.C.P."/>
            <person name="Sabadin G.A."/>
            <person name="da Silva R.M."/>
            <person name="Guizzo M.G."/>
            <person name="Machado J.A."/>
            <person name="Costa E.P."/>
            <person name="Gomes H.F."/>
            <person name="Moraes J."/>
            <person name="Mota M.B.S."/>
            <person name="Mesquita R.D."/>
            <person name="Alvarenga P.H."/>
            <person name="Alves F."/>
            <person name="Seixas A."/>
            <person name="da Fonseca R.N."/>
            <person name="Fogaca A."/>
            <person name="Logullo C."/>
            <person name="Tanaka A."/>
            <person name="Daffre S."/>
            <person name="Termignoni C."/>
            <person name="Vaz I.S.Jr."/>
            <person name="Oliveira P.L."/>
            <person name="Ribeiro J.M."/>
        </authorList>
    </citation>
    <scope>NUCLEOTIDE SEQUENCE</scope>
    <source>
        <strain evidence="4">Porto Alegre</strain>
    </source>
</reference>
<keyword evidence="2" id="KW-0732">Signal</keyword>
<feature type="domain" description="SEFIR" evidence="3">
    <location>
        <begin position="321"/>
        <end position="480"/>
    </location>
</feature>
<dbReference type="VEuPathDB" id="VectorBase:LOC119163037"/>
<proteinExistence type="predicted"/>
<dbReference type="Gene3D" id="3.40.50.11530">
    <property type="match status" value="1"/>
</dbReference>
<name>A0A6M2CK13_RHIMP</name>
<evidence type="ECO:0000256" key="1">
    <source>
        <dbReference type="SAM" id="Phobius"/>
    </source>
</evidence>
<sequence length="535" mass="58323">MLASGMLLGSVFLVALQGCCTVLGTVLVTYEANNLVVDLVSAPQNSTLFLLQLQSHASGCMDTKAATVKEVLLIQEANMRASYSRDSLEPGRYCALVVSPSGNITSEEPLELEEGHRGKDLSGANVGGPIPNSVACTTWNATVMVQGSYEQGTIQATVKLFESKVLQCEKLHVALWAPWGSARPQSIPCVDSIRFVDEEIQTIANLSVVVKFENLSAGNYCVRVSPRCEPPEDCLTLTSKVIELFSAQGGSREPTGGAKARQSRLLWLLLLPLLVGAALVITLGAFWVRRQSLLARKRPFIVGSPLPSFHKPRVDPGPPVVKVVYSRDSDSHVTAVSRLCELLQRELGFCVEWDEASAHLAHLTHDWAMAMAQLSCPHYNLAAKAATPVKMLVIESDGALLKHEAYRQHKDLGQVSESNIDELYHTTYAALLSNQAQALDDYCHILVVRLPYTTLPDRLDLVPQKRYLLPHHLQPLLHALLHGTALPESRADLALRSESHSHFSAALANASELHNKEGFADDSLCGKLRAILAQS</sequence>
<dbReference type="EMBL" id="GHWJ01001188">
    <property type="protein sequence ID" value="NOV33925.1"/>
    <property type="molecule type" value="Transcribed_RNA"/>
</dbReference>
<dbReference type="AlphaFoldDB" id="A0A6M2CK13"/>
<dbReference type="InterPro" id="IPR013568">
    <property type="entry name" value="SEFIR_dom"/>
</dbReference>